<dbReference type="PANTHER" id="PTHR33751">
    <property type="entry name" value="CBB3-TYPE CYTOCHROME C OXIDASE SUBUNIT FIXP"/>
    <property type="match status" value="1"/>
</dbReference>
<organism evidence="9 10">
    <name type="scientific">Limnobacter thiooxidans</name>
    <dbReference type="NCBI Taxonomy" id="131080"/>
    <lineage>
        <taxon>Bacteria</taxon>
        <taxon>Pseudomonadati</taxon>
        <taxon>Pseudomonadota</taxon>
        <taxon>Betaproteobacteria</taxon>
        <taxon>Burkholderiales</taxon>
        <taxon>Burkholderiaceae</taxon>
        <taxon>Limnobacter</taxon>
    </lineage>
</organism>
<dbReference type="GO" id="GO:0046872">
    <property type="term" value="F:metal ion binding"/>
    <property type="evidence" value="ECO:0007669"/>
    <property type="project" value="UniProtKB-KW"/>
</dbReference>
<evidence type="ECO:0000259" key="8">
    <source>
        <dbReference type="PROSITE" id="PS51007"/>
    </source>
</evidence>
<dbReference type="InterPro" id="IPR050597">
    <property type="entry name" value="Cytochrome_c_Oxidase_Subunit"/>
</dbReference>
<feature type="domain" description="Cytochrome c" evidence="8">
    <location>
        <begin position="21"/>
        <end position="103"/>
    </location>
</feature>
<dbReference type="EMBL" id="AP028947">
    <property type="protein sequence ID" value="BET26449.1"/>
    <property type="molecule type" value="Genomic_DNA"/>
</dbReference>
<dbReference type="PROSITE" id="PS51007">
    <property type="entry name" value="CYTC"/>
    <property type="match status" value="1"/>
</dbReference>
<proteinExistence type="predicted"/>
<feature type="signal peptide" evidence="7">
    <location>
        <begin position="1"/>
        <end position="20"/>
    </location>
</feature>
<evidence type="ECO:0000313" key="9">
    <source>
        <dbReference type="EMBL" id="BET26449.1"/>
    </source>
</evidence>
<dbReference type="SUPFAM" id="SSF46626">
    <property type="entry name" value="Cytochrome c"/>
    <property type="match status" value="1"/>
</dbReference>
<dbReference type="RefSeq" id="WP_130556079.1">
    <property type="nucleotide sequence ID" value="NZ_AP028947.1"/>
</dbReference>
<gene>
    <name evidence="9" type="ORF">RGQ30_19500</name>
</gene>
<evidence type="ECO:0000256" key="2">
    <source>
        <dbReference type="ARBA" id="ARBA00022617"/>
    </source>
</evidence>
<dbReference type="GO" id="GO:0020037">
    <property type="term" value="F:heme binding"/>
    <property type="evidence" value="ECO:0007669"/>
    <property type="project" value="InterPro"/>
</dbReference>
<dbReference type="PANTHER" id="PTHR33751:SF9">
    <property type="entry name" value="CYTOCHROME C4"/>
    <property type="match status" value="1"/>
</dbReference>
<keyword evidence="7" id="KW-0732">Signal</keyword>
<keyword evidence="10" id="KW-1185">Reference proteome</keyword>
<dbReference type="GO" id="GO:0009055">
    <property type="term" value="F:electron transfer activity"/>
    <property type="evidence" value="ECO:0007669"/>
    <property type="project" value="InterPro"/>
</dbReference>
<evidence type="ECO:0000256" key="5">
    <source>
        <dbReference type="ARBA" id="ARBA00023004"/>
    </source>
</evidence>
<dbReference type="AlphaFoldDB" id="A0AA86IZD5"/>
<name>A0AA86IZD5_9BURK</name>
<evidence type="ECO:0000313" key="10">
    <source>
        <dbReference type="Proteomes" id="UP001329151"/>
    </source>
</evidence>
<dbReference type="InterPro" id="IPR036909">
    <property type="entry name" value="Cyt_c-like_dom_sf"/>
</dbReference>
<keyword evidence="1" id="KW-0813">Transport</keyword>
<dbReference type="KEGG" id="lto:RGQ30_19500"/>
<keyword evidence="2 6" id="KW-0349">Heme</keyword>
<evidence type="ECO:0000256" key="3">
    <source>
        <dbReference type="ARBA" id="ARBA00022723"/>
    </source>
</evidence>
<reference evidence="9 10" key="1">
    <citation type="submission" date="2023-10" db="EMBL/GenBank/DDBJ databases">
        <title>Complete Genome Sequence of Limnobacter thiooxidans CS-K2T, Isolated from freshwater lake sediments in Bavaria, Germany.</title>
        <authorList>
            <person name="Naruki M."/>
            <person name="Watanabe A."/>
            <person name="Warashina T."/>
            <person name="Morita T."/>
            <person name="Arakawa K."/>
        </authorList>
    </citation>
    <scope>NUCLEOTIDE SEQUENCE [LARGE SCALE GENOMIC DNA]</scope>
    <source>
        <strain evidence="9 10">CS-K2</strain>
    </source>
</reference>
<dbReference type="InterPro" id="IPR009056">
    <property type="entry name" value="Cyt_c-like_dom"/>
</dbReference>
<evidence type="ECO:0000256" key="7">
    <source>
        <dbReference type="SAM" id="SignalP"/>
    </source>
</evidence>
<keyword evidence="5 6" id="KW-0408">Iron</keyword>
<evidence type="ECO:0000256" key="1">
    <source>
        <dbReference type="ARBA" id="ARBA00022448"/>
    </source>
</evidence>
<protein>
    <recommendedName>
        <fullName evidence="8">Cytochrome c domain-containing protein</fullName>
    </recommendedName>
</protein>
<dbReference type="Proteomes" id="UP001329151">
    <property type="component" value="Chromosome"/>
</dbReference>
<sequence>MKTTFAIAAALFAASFSVQAADIAAGQAKAEAQCAACHAVEGNWNKTMDPSYPKLAGQHADYIANTLKQYQRGGRNNAIMGGMAAGLSQQDIKDLSAFFASMKGDLYLKK</sequence>
<dbReference type="Gene3D" id="1.10.760.10">
    <property type="entry name" value="Cytochrome c-like domain"/>
    <property type="match status" value="1"/>
</dbReference>
<feature type="chain" id="PRO_5045355914" description="Cytochrome c domain-containing protein" evidence="7">
    <location>
        <begin position="21"/>
        <end position="110"/>
    </location>
</feature>
<evidence type="ECO:0000256" key="4">
    <source>
        <dbReference type="ARBA" id="ARBA00022982"/>
    </source>
</evidence>
<keyword evidence="4" id="KW-0249">Electron transport</keyword>
<dbReference type="Pfam" id="PF00034">
    <property type="entry name" value="Cytochrom_C"/>
    <property type="match status" value="1"/>
</dbReference>
<keyword evidence="3 6" id="KW-0479">Metal-binding</keyword>
<accession>A0AA86IZD5</accession>
<evidence type="ECO:0000256" key="6">
    <source>
        <dbReference type="PROSITE-ProRule" id="PRU00433"/>
    </source>
</evidence>